<dbReference type="InterPro" id="IPR036179">
    <property type="entry name" value="Ig-like_dom_sf"/>
</dbReference>
<feature type="domain" description="Ig-like" evidence="2">
    <location>
        <begin position="178"/>
        <end position="276"/>
    </location>
</feature>
<dbReference type="SUPFAM" id="SSF48726">
    <property type="entry name" value="Immunoglobulin"/>
    <property type="match status" value="2"/>
</dbReference>
<proteinExistence type="predicted"/>
<organism evidence="3 4">
    <name type="scientific">Cherax quadricarinatus</name>
    <name type="common">Australian red claw crayfish</name>
    <dbReference type="NCBI Taxonomy" id="27406"/>
    <lineage>
        <taxon>Eukaryota</taxon>
        <taxon>Metazoa</taxon>
        <taxon>Ecdysozoa</taxon>
        <taxon>Arthropoda</taxon>
        <taxon>Crustacea</taxon>
        <taxon>Multicrustacea</taxon>
        <taxon>Malacostraca</taxon>
        <taxon>Eumalacostraca</taxon>
        <taxon>Eucarida</taxon>
        <taxon>Decapoda</taxon>
        <taxon>Pleocyemata</taxon>
        <taxon>Astacidea</taxon>
        <taxon>Parastacoidea</taxon>
        <taxon>Parastacidae</taxon>
        <taxon>Cherax</taxon>
    </lineage>
</organism>
<comment type="caution">
    <text evidence="3">The sequence shown here is derived from an EMBL/GenBank/DDBJ whole genome shotgun (WGS) entry which is preliminary data.</text>
</comment>
<dbReference type="PANTHER" id="PTHR23279:SF3">
    <property type="entry name" value="DEFECTIVE PROBOSCIS EXTENSION RESPONSE 18"/>
    <property type="match status" value="1"/>
</dbReference>
<dbReference type="Pfam" id="PF00047">
    <property type="entry name" value="ig"/>
    <property type="match status" value="1"/>
</dbReference>
<reference evidence="3 4" key="1">
    <citation type="journal article" date="2024" name="BMC Genomics">
        <title>Genome assembly of redclaw crayfish (Cherax quadricarinatus) provides insights into its immune adaptation and hypoxia tolerance.</title>
        <authorList>
            <person name="Liu Z."/>
            <person name="Zheng J."/>
            <person name="Li H."/>
            <person name="Fang K."/>
            <person name="Wang S."/>
            <person name="He J."/>
            <person name="Zhou D."/>
            <person name="Weng S."/>
            <person name="Chi M."/>
            <person name="Gu Z."/>
            <person name="He J."/>
            <person name="Li F."/>
            <person name="Wang M."/>
        </authorList>
    </citation>
    <scope>NUCLEOTIDE SEQUENCE [LARGE SCALE GENOMIC DNA]</scope>
    <source>
        <strain evidence="3">ZL_2023a</strain>
    </source>
</reference>
<dbReference type="InterPro" id="IPR037448">
    <property type="entry name" value="Zig-8"/>
</dbReference>
<dbReference type="PANTHER" id="PTHR23279">
    <property type="entry name" value="DEFECTIVE PROBOSCIS EXTENSION RESPONSE DPR -RELATED"/>
    <property type="match status" value="1"/>
</dbReference>
<dbReference type="SMART" id="SM00408">
    <property type="entry name" value="IGc2"/>
    <property type="match status" value="2"/>
</dbReference>
<dbReference type="EMBL" id="JARKIK010000020">
    <property type="protein sequence ID" value="KAK8745251.1"/>
    <property type="molecule type" value="Genomic_DNA"/>
</dbReference>
<dbReference type="GO" id="GO:0050808">
    <property type="term" value="P:synapse organization"/>
    <property type="evidence" value="ECO:0007669"/>
    <property type="project" value="TreeGrafter"/>
</dbReference>
<evidence type="ECO:0000256" key="1">
    <source>
        <dbReference type="SAM" id="SignalP"/>
    </source>
</evidence>
<feature type="signal peptide" evidence="1">
    <location>
        <begin position="1"/>
        <end position="22"/>
    </location>
</feature>
<gene>
    <name evidence="3" type="ORF">OTU49_017388</name>
</gene>
<dbReference type="GO" id="GO:0032589">
    <property type="term" value="C:neuron projection membrane"/>
    <property type="evidence" value="ECO:0007669"/>
    <property type="project" value="TreeGrafter"/>
</dbReference>
<name>A0AAW0Y1K5_CHEQU</name>
<keyword evidence="4" id="KW-1185">Reference proteome</keyword>
<dbReference type="Gene3D" id="2.60.40.10">
    <property type="entry name" value="Immunoglobulins"/>
    <property type="match status" value="2"/>
</dbReference>
<accession>A0AAW0Y1K5</accession>
<feature type="domain" description="Ig-like" evidence="2">
    <location>
        <begin position="71"/>
        <end position="174"/>
    </location>
</feature>
<evidence type="ECO:0000259" key="2">
    <source>
        <dbReference type="PROSITE" id="PS50835"/>
    </source>
</evidence>
<keyword evidence="1" id="KW-0732">Signal</keyword>
<dbReference type="CDD" id="cd00096">
    <property type="entry name" value="Ig"/>
    <property type="match status" value="1"/>
</dbReference>
<dbReference type="Proteomes" id="UP001445076">
    <property type="component" value="Unassembled WGS sequence"/>
</dbReference>
<dbReference type="InterPro" id="IPR003599">
    <property type="entry name" value="Ig_sub"/>
</dbReference>
<dbReference type="SMART" id="SM00409">
    <property type="entry name" value="IG"/>
    <property type="match status" value="2"/>
</dbReference>
<evidence type="ECO:0000313" key="3">
    <source>
        <dbReference type="EMBL" id="KAK8745251.1"/>
    </source>
</evidence>
<dbReference type="Pfam" id="PF13927">
    <property type="entry name" value="Ig_3"/>
    <property type="match status" value="1"/>
</dbReference>
<dbReference type="AlphaFoldDB" id="A0AAW0Y1K5"/>
<protein>
    <recommendedName>
        <fullName evidence="2">Ig-like domain-containing protein</fullName>
    </recommendedName>
</protein>
<dbReference type="PROSITE" id="PS50835">
    <property type="entry name" value="IG_LIKE"/>
    <property type="match status" value="2"/>
</dbReference>
<dbReference type="InterPro" id="IPR007110">
    <property type="entry name" value="Ig-like_dom"/>
</dbReference>
<dbReference type="InterPro" id="IPR013783">
    <property type="entry name" value="Ig-like_fold"/>
</dbReference>
<feature type="chain" id="PRO_5044013251" description="Ig-like domain-containing protein" evidence="1">
    <location>
        <begin position="23"/>
        <end position="356"/>
    </location>
</feature>
<dbReference type="InterPro" id="IPR003598">
    <property type="entry name" value="Ig_sub2"/>
</dbReference>
<sequence length="356" mass="39010">MSDHSTALSRLLLLLPTLGVGGQGIGMGVLSSLGTKPLPLTAKTQRFVSVSEAHYDHTHHTHHHHEETPEPHIDVSANTTQEVFLGGTATLACTVHDLLNESVSWMRQVDEVLELLTWDTHTYVKDDRYHLAHEAGERWQKWQLVIGDVQSGDGGDYRCQVATTPPLVMDVTLSVTEPRARVVDERGRDVEEKHYNSGSMIELKCVIDQVPFPSRTVTWRRGTTILVFNTSRGGISVKGDAASGFLSSRLYVANATPADSGRYSCWYANYTSDTVTVHVIAGENSAAMQHDALPENPATGGATPVTSHLSWPLLLPLVTWATLVTCGSHLVLTWLTCRQLQLWSHTTTTTTASTPT</sequence>
<dbReference type="InterPro" id="IPR013151">
    <property type="entry name" value="Immunoglobulin_dom"/>
</dbReference>
<evidence type="ECO:0000313" key="4">
    <source>
        <dbReference type="Proteomes" id="UP001445076"/>
    </source>
</evidence>